<name>A0A9N9RXE4_9DIPT</name>
<dbReference type="OrthoDB" id="9984207at2759"/>
<comment type="subcellular location">
    <subcellularLocation>
        <location evidence="2">Cytoplasm</location>
    </subcellularLocation>
    <subcellularLocation>
        <location evidence="1">Nucleus</location>
    </subcellularLocation>
</comment>
<keyword evidence="6" id="KW-0539">Nucleus</keyword>
<dbReference type="InterPro" id="IPR036322">
    <property type="entry name" value="WD40_repeat_dom_sf"/>
</dbReference>
<evidence type="ECO:0000256" key="9">
    <source>
        <dbReference type="SAM" id="Coils"/>
    </source>
</evidence>
<dbReference type="PRINTS" id="PR00320">
    <property type="entry name" value="GPROTEINBRPT"/>
</dbReference>
<proteinExistence type="predicted"/>
<dbReference type="PROSITE" id="PS50294">
    <property type="entry name" value="WD_REPEATS_REGION"/>
    <property type="match status" value="3"/>
</dbReference>
<feature type="repeat" description="WD" evidence="8">
    <location>
        <begin position="320"/>
        <end position="354"/>
    </location>
</feature>
<dbReference type="CDD" id="cd00200">
    <property type="entry name" value="WD40"/>
    <property type="match status" value="1"/>
</dbReference>
<feature type="repeat" description="WD" evidence="8">
    <location>
        <begin position="230"/>
        <end position="276"/>
    </location>
</feature>
<evidence type="ECO:0000256" key="1">
    <source>
        <dbReference type="ARBA" id="ARBA00004123"/>
    </source>
</evidence>
<dbReference type="PANTHER" id="PTHR19855:SF12">
    <property type="entry name" value="WD REPEAT-CONTAINING PROTEIN 37"/>
    <property type="match status" value="1"/>
</dbReference>
<keyword evidence="3" id="KW-0963">Cytoplasm</keyword>
<dbReference type="GO" id="GO:0005737">
    <property type="term" value="C:cytoplasm"/>
    <property type="evidence" value="ECO:0007669"/>
    <property type="project" value="UniProtKB-SubCell"/>
</dbReference>
<organism evidence="10 11">
    <name type="scientific">Chironomus riparius</name>
    <dbReference type="NCBI Taxonomy" id="315576"/>
    <lineage>
        <taxon>Eukaryota</taxon>
        <taxon>Metazoa</taxon>
        <taxon>Ecdysozoa</taxon>
        <taxon>Arthropoda</taxon>
        <taxon>Hexapoda</taxon>
        <taxon>Insecta</taxon>
        <taxon>Pterygota</taxon>
        <taxon>Neoptera</taxon>
        <taxon>Endopterygota</taxon>
        <taxon>Diptera</taxon>
        <taxon>Nematocera</taxon>
        <taxon>Chironomoidea</taxon>
        <taxon>Chironomidae</taxon>
        <taxon>Chironominae</taxon>
        <taxon>Chironomus</taxon>
    </lineage>
</organism>
<dbReference type="PROSITE" id="PS00678">
    <property type="entry name" value="WD_REPEATS_1"/>
    <property type="match status" value="3"/>
</dbReference>
<keyword evidence="11" id="KW-1185">Reference proteome</keyword>
<evidence type="ECO:0000256" key="8">
    <source>
        <dbReference type="PROSITE-ProRule" id="PRU00221"/>
    </source>
</evidence>
<keyword evidence="4 8" id="KW-0853">WD repeat</keyword>
<feature type="coiled-coil region" evidence="9">
    <location>
        <begin position="17"/>
        <end position="51"/>
    </location>
</feature>
<reference evidence="10" key="1">
    <citation type="submission" date="2022-01" db="EMBL/GenBank/DDBJ databases">
        <authorList>
            <person name="King R."/>
        </authorList>
    </citation>
    <scope>NUCLEOTIDE SEQUENCE</scope>
</reference>
<keyword evidence="9" id="KW-0175">Coiled coil</keyword>
<gene>
    <name evidence="10" type="ORF">CHIRRI_LOCUS9893</name>
</gene>
<evidence type="ECO:0000313" key="10">
    <source>
        <dbReference type="EMBL" id="CAG9807043.1"/>
    </source>
</evidence>
<protein>
    <recommendedName>
        <fullName evidence="7">WD repeat-containing protein 37</fullName>
    </recommendedName>
</protein>
<dbReference type="Proteomes" id="UP001153620">
    <property type="component" value="Chromosome 3"/>
</dbReference>
<dbReference type="Pfam" id="PF00400">
    <property type="entry name" value="WD40"/>
    <property type="match status" value="4"/>
</dbReference>
<evidence type="ECO:0000256" key="4">
    <source>
        <dbReference type="ARBA" id="ARBA00022574"/>
    </source>
</evidence>
<dbReference type="SUPFAM" id="SSF50978">
    <property type="entry name" value="WD40 repeat-like"/>
    <property type="match status" value="1"/>
</dbReference>
<evidence type="ECO:0000256" key="5">
    <source>
        <dbReference type="ARBA" id="ARBA00022737"/>
    </source>
</evidence>
<dbReference type="EMBL" id="OU895879">
    <property type="protein sequence ID" value="CAG9807043.1"/>
    <property type="molecule type" value="Genomic_DNA"/>
</dbReference>
<evidence type="ECO:0000256" key="3">
    <source>
        <dbReference type="ARBA" id="ARBA00022490"/>
    </source>
</evidence>
<dbReference type="AlphaFoldDB" id="A0A9N9RXE4"/>
<dbReference type="InterPro" id="IPR020472">
    <property type="entry name" value="WD40_PAC1"/>
</dbReference>
<accession>A0A9N9RXE4</accession>
<keyword evidence="5" id="KW-0677">Repeat</keyword>
<evidence type="ECO:0000256" key="2">
    <source>
        <dbReference type="ARBA" id="ARBA00004496"/>
    </source>
</evidence>
<dbReference type="PANTHER" id="PTHR19855">
    <property type="entry name" value="WD40 REPEAT PROTEIN 12, 37"/>
    <property type="match status" value="1"/>
</dbReference>
<evidence type="ECO:0000313" key="11">
    <source>
        <dbReference type="Proteomes" id="UP001153620"/>
    </source>
</evidence>
<evidence type="ECO:0000256" key="7">
    <source>
        <dbReference type="ARBA" id="ARBA00040954"/>
    </source>
</evidence>
<dbReference type="PROSITE" id="PS50082">
    <property type="entry name" value="WD_REPEATS_2"/>
    <property type="match status" value="4"/>
</dbReference>
<evidence type="ECO:0000256" key="6">
    <source>
        <dbReference type="ARBA" id="ARBA00023242"/>
    </source>
</evidence>
<dbReference type="InterPro" id="IPR001680">
    <property type="entry name" value="WD40_rpt"/>
</dbReference>
<sequence>MMDRKKNTKVTPDSEHQHRIKRLLQELEKEFDNLISENLNLQEQLNRLNTESGTNTNKENERADYNYETENKKLKSKITSSGIKIRGQASRIVSSFKTQSIVCNLVREFSGVHNDGIWETSCSQLHPIIASASADHLSCIFSIDSGKCLLKYEGHTGSVNSVKFHPSKELMLTSSGDNTAHIWQGAVNYETVSTRRCGSSEEELDDDTDDIIHHEEKERIDTLRTPLQEFSGHSSVVVSADWISQSNNESPTQIITASWDRTAILWDIETKTPIQTLTGHDNELTHCSAHSSNRLVVTSSRDSTFRLWDFRSDIPAVSVFQGHIDSVTSTIFSKEDQVLSGSDDKSVKIWELRNMRSPLFTIRTDSAVNRLAVSSNGLIAIPNDNRSIRIFELNGQRISRIQKRSHRRMVTSCCFKEGSSVCNLFSSGFDRKVYGWNISV</sequence>
<feature type="repeat" description="WD" evidence="8">
    <location>
        <begin position="277"/>
        <end position="318"/>
    </location>
</feature>
<dbReference type="Gene3D" id="2.130.10.10">
    <property type="entry name" value="YVTN repeat-like/Quinoprotein amine dehydrogenase"/>
    <property type="match status" value="3"/>
</dbReference>
<dbReference type="InterPro" id="IPR019775">
    <property type="entry name" value="WD40_repeat_CS"/>
</dbReference>
<reference evidence="10" key="2">
    <citation type="submission" date="2022-10" db="EMBL/GenBank/DDBJ databases">
        <authorList>
            <consortium name="ENA_rothamsted_submissions"/>
            <consortium name="culmorum"/>
            <person name="King R."/>
        </authorList>
    </citation>
    <scope>NUCLEOTIDE SEQUENCE</scope>
</reference>
<dbReference type="SMART" id="SM00320">
    <property type="entry name" value="WD40"/>
    <property type="match status" value="7"/>
</dbReference>
<feature type="repeat" description="WD" evidence="8">
    <location>
        <begin position="152"/>
        <end position="184"/>
    </location>
</feature>
<dbReference type="GO" id="GO:0005634">
    <property type="term" value="C:nucleus"/>
    <property type="evidence" value="ECO:0007669"/>
    <property type="project" value="UniProtKB-SubCell"/>
</dbReference>
<dbReference type="InterPro" id="IPR015943">
    <property type="entry name" value="WD40/YVTN_repeat-like_dom_sf"/>
</dbReference>